<dbReference type="STRING" id="1348853.LK12_17580"/>
<evidence type="ECO:0000313" key="6">
    <source>
        <dbReference type="EMBL" id="KHK90398.1"/>
    </source>
</evidence>
<evidence type="ECO:0000256" key="3">
    <source>
        <dbReference type="ARBA" id="ARBA00023163"/>
    </source>
</evidence>
<keyword evidence="1" id="KW-0805">Transcription regulation</keyword>
<dbReference type="SUPFAM" id="SSF46689">
    <property type="entry name" value="Homeodomain-like"/>
    <property type="match status" value="1"/>
</dbReference>
<dbReference type="AlphaFoldDB" id="A0A0B1ZMI6"/>
<evidence type="ECO:0000256" key="2">
    <source>
        <dbReference type="ARBA" id="ARBA00023125"/>
    </source>
</evidence>
<keyword evidence="2 4" id="KW-0238">DNA-binding</keyword>
<dbReference type="Proteomes" id="UP000031057">
    <property type="component" value="Unassembled WGS sequence"/>
</dbReference>
<evidence type="ECO:0000259" key="5">
    <source>
        <dbReference type="PROSITE" id="PS50977"/>
    </source>
</evidence>
<gene>
    <name evidence="6" type="ORF">LK12_17580</name>
</gene>
<evidence type="ECO:0000256" key="4">
    <source>
        <dbReference type="PROSITE-ProRule" id="PRU00335"/>
    </source>
</evidence>
<dbReference type="InterPro" id="IPR009057">
    <property type="entry name" value="Homeodomain-like_sf"/>
</dbReference>
<keyword evidence="7" id="KW-1185">Reference proteome</keyword>
<feature type="domain" description="HTH tetR-type" evidence="5">
    <location>
        <begin position="1"/>
        <end position="55"/>
    </location>
</feature>
<reference evidence="6 7" key="1">
    <citation type="submission" date="2014-10" db="EMBL/GenBank/DDBJ databases">
        <title>Genome sequence of Novosphingobium malaysiense MUSC 273(T).</title>
        <authorList>
            <person name="Lee L.-H."/>
        </authorList>
    </citation>
    <scope>NUCLEOTIDE SEQUENCE [LARGE SCALE GENOMIC DNA]</scope>
    <source>
        <strain evidence="6 7">MUSC 273</strain>
    </source>
</reference>
<dbReference type="Pfam" id="PF00440">
    <property type="entry name" value="TetR_N"/>
    <property type="match status" value="1"/>
</dbReference>
<dbReference type="GO" id="GO:0003700">
    <property type="term" value="F:DNA-binding transcription factor activity"/>
    <property type="evidence" value="ECO:0007669"/>
    <property type="project" value="TreeGrafter"/>
</dbReference>
<evidence type="ECO:0000256" key="1">
    <source>
        <dbReference type="ARBA" id="ARBA00023015"/>
    </source>
</evidence>
<keyword evidence="3" id="KW-0804">Transcription</keyword>
<protein>
    <recommendedName>
        <fullName evidence="5">HTH tetR-type domain-containing protein</fullName>
    </recommendedName>
</protein>
<dbReference type="PANTHER" id="PTHR30055">
    <property type="entry name" value="HTH-TYPE TRANSCRIPTIONAL REGULATOR RUTR"/>
    <property type="match status" value="1"/>
</dbReference>
<accession>A0A0B1ZMI6</accession>
<comment type="caution">
    <text evidence="6">The sequence shown here is derived from an EMBL/GenBank/DDBJ whole genome shotgun (WGS) entry which is preliminary data.</text>
</comment>
<dbReference type="PROSITE" id="PS50977">
    <property type="entry name" value="HTH_TETR_2"/>
    <property type="match status" value="1"/>
</dbReference>
<proteinExistence type="predicted"/>
<dbReference type="Gene3D" id="1.10.357.10">
    <property type="entry name" value="Tetracycline Repressor, domain 2"/>
    <property type="match status" value="1"/>
</dbReference>
<evidence type="ECO:0000313" key="7">
    <source>
        <dbReference type="Proteomes" id="UP000031057"/>
    </source>
</evidence>
<dbReference type="EMBL" id="JTDI01000005">
    <property type="protein sequence ID" value="KHK90398.1"/>
    <property type="molecule type" value="Genomic_DNA"/>
</dbReference>
<dbReference type="InterPro" id="IPR001647">
    <property type="entry name" value="HTH_TetR"/>
</dbReference>
<organism evidence="6 7">
    <name type="scientific">Novosphingobium malaysiense</name>
    <dbReference type="NCBI Taxonomy" id="1348853"/>
    <lineage>
        <taxon>Bacteria</taxon>
        <taxon>Pseudomonadati</taxon>
        <taxon>Pseudomonadota</taxon>
        <taxon>Alphaproteobacteria</taxon>
        <taxon>Sphingomonadales</taxon>
        <taxon>Sphingomonadaceae</taxon>
        <taxon>Novosphingobium</taxon>
    </lineage>
</organism>
<dbReference type="PANTHER" id="PTHR30055:SF234">
    <property type="entry name" value="HTH-TYPE TRANSCRIPTIONAL REGULATOR BETI"/>
    <property type="match status" value="1"/>
</dbReference>
<feature type="DNA-binding region" description="H-T-H motif" evidence="4">
    <location>
        <begin position="18"/>
        <end position="37"/>
    </location>
</feature>
<dbReference type="InterPro" id="IPR050109">
    <property type="entry name" value="HTH-type_TetR-like_transc_reg"/>
</dbReference>
<dbReference type="GO" id="GO:0000976">
    <property type="term" value="F:transcription cis-regulatory region binding"/>
    <property type="evidence" value="ECO:0007669"/>
    <property type="project" value="TreeGrafter"/>
</dbReference>
<sequence length="185" mass="19630">MAAGLEKLLTKSPYEAITLADIAAEAGIARNTVYNYAKDKPALVAALTAAQAQILYDEVVAICGTSENPGPQLARALHAIVTWFGNAEHRHLILCALFGPALKSATLTASAPLLRISSAVEAVILRGIETGHFRPIRDVRLTVDMMGKAAEAAAFHVVKNPETLETTSSELRAFILHALGYRGAA</sequence>
<name>A0A0B1ZMI6_9SPHN</name>